<dbReference type="SUPFAM" id="SSF52038">
    <property type="entry name" value="Barstar-related"/>
    <property type="match status" value="1"/>
</dbReference>
<evidence type="ECO:0000256" key="1">
    <source>
        <dbReference type="ARBA" id="ARBA00006845"/>
    </source>
</evidence>
<reference evidence="3 4" key="1">
    <citation type="submission" date="2024-09" db="EMBL/GenBank/DDBJ databases">
        <authorList>
            <person name="Sun Q."/>
            <person name="Mori K."/>
        </authorList>
    </citation>
    <scope>NUCLEOTIDE SEQUENCE [LARGE SCALE GENOMIC DNA]</scope>
    <source>
        <strain evidence="3 4">CECT 8622</strain>
    </source>
</reference>
<organism evidence="3 4">
    <name type="scientific">Mariniflexile ostreae</name>
    <dbReference type="NCBI Taxonomy" id="1520892"/>
    <lineage>
        <taxon>Bacteria</taxon>
        <taxon>Pseudomonadati</taxon>
        <taxon>Bacteroidota</taxon>
        <taxon>Flavobacteriia</taxon>
        <taxon>Flavobacteriales</taxon>
        <taxon>Flavobacteriaceae</taxon>
        <taxon>Mariniflexile</taxon>
    </lineage>
</organism>
<evidence type="ECO:0000313" key="4">
    <source>
        <dbReference type="Proteomes" id="UP001589585"/>
    </source>
</evidence>
<dbReference type="InterPro" id="IPR035905">
    <property type="entry name" value="Barstar-like_sf"/>
</dbReference>
<name>A0ABV5FB32_9FLAO</name>
<dbReference type="Gene3D" id="3.30.370.10">
    <property type="entry name" value="Barstar-like"/>
    <property type="match status" value="1"/>
</dbReference>
<proteinExistence type="inferred from homology"/>
<feature type="domain" description="Barstar (barnase inhibitor)" evidence="2">
    <location>
        <begin position="7"/>
        <end position="54"/>
    </location>
</feature>
<dbReference type="EMBL" id="JBHMFC010000026">
    <property type="protein sequence ID" value="MFB9056655.1"/>
    <property type="molecule type" value="Genomic_DNA"/>
</dbReference>
<evidence type="ECO:0000259" key="2">
    <source>
        <dbReference type="Pfam" id="PF01337"/>
    </source>
</evidence>
<comment type="similarity">
    <text evidence="1">Belongs to the barstar family.</text>
</comment>
<accession>A0ABV5FB32</accession>
<gene>
    <name evidence="3" type="ORF">ACFFU9_07830</name>
</gene>
<comment type="caution">
    <text evidence="3">The sequence shown here is derived from an EMBL/GenBank/DDBJ whole genome shotgun (WGS) entry which is preliminary data.</text>
</comment>
<evidence type="ECO:0000313" key="3">
    <source>
        <dbReference type="EMBL" id="MFB9056655.1"/>
    </source>
</evidence>
<protein>
    <submittedName>
        <fullName evidence="3">Barstar family protein</fullName>
    </submittedName>
</protein>
<dbReference type="RefSeq" id="WP_379860848.1">
    <property type="nucleotide sequence ID" value="NZ_JBHMFC010000026.1"/>
</dbReference>
<dbReference type="Pfam" id="PF01337">
    <property type="entry name" value="Barstar"/>
    <property type="match status" value="1"/>
</dbReference>
<keyword evidence="4" id="KW-1185">Reference proteome</keyword>
<dbReference type="InterPro" id="IPR000468">
    <property type="entry name" value="Barstar"/>
</dbReference>
<dbReference type="Proteomes" id="UP001589585">
    <property type="component" value="Unassembled WGS sequence"/>
</dbReference>
<sequence>MEIEKVTIELDFNKIHDVSDMHLMIKKEFGFPDFYGNNINSLIDCWGSMRFPEEGMSELVLEPDEYIVLMLHSFSKTNMIIINNLLIAIEEINNREKNRGRAAMIKLSLY</sequence>